<organism evidence="2 3">
    <name type="scientific">Acidiferrobacter thiooxydans</name>
    <dbReference type="NCBI Taxonomy" id="163359"/>
    <lineage>
        <taxon>Bacteria</taxon>
        <taxon>Pseudomonadati</taxon>
        <taxon>Pseudomonadota</taxon>
        <taxon>Gammaproteobacteria</taxon>
        <taxon>Acidiferrobacterales</taxon>
        <taxon>Acidiferrobacteraceae</taxon>
        <taxon>Acidiferrobacter</taxon>
    </lineage>
</organism>
<gene>
    <name evidence="2" type="ORF">C4900_13700</name>
</gene>
<sequence length="143" mass="16246">MVKHAGEIGWEPLTPFEALTLRADESSSLFRVVLERKILEFNPRVSKDAARSIVETFLVGKDERFQDYVIVHELLHLRFSTHGRMFKALMSACKEAASIAVTLPKLSTTRHHVCSWTIRFPKTYRSSKPTGSATAASRWTKNI</sequence>
<protein>
    <recommendedName>
        <fullName evidence="1">YgjP-like metallopeptidase domain-containing protein</fullName>
    </recommendedName>
</protein>
<keyword evidence="3" id="KW-1185">Reference proteome</keyword>
<name>A0A368HIC4_9GAMM</name>
<dbReference type="Pfam" id="PF01863">
    <property type="entry name" value="YgjP-like"/>
    <property type="match status" value="1"/>
</dbReference>
<feature type="domain" description="YgjP-like metallopeptidase" evidence="1">
    <location>
        <begin position="56"/>
        <end position="92"/>
    </location>
</feature>
<dbReference type="InterPro" id="IPR002725">
    <property type="entry name" value="YgjP-like_metallopeptidase"/>
</dbReference>
<accession>A0A368HIC4</accession>
<proteinExistence type="predicted"/>
<evidence type="ECO:0000313" key="3">
    <source>
        <dbReference type="Proteomes" id="UP000253250"/>
    </source>
</evidence>
<dbReference type="Gene3D" id="3.30.2010.10">
    <property type="entry name" value="Metalloproteases ('zincins'), catalytic domain"/>
    <property type="match status" value="1"/>
</dbReference>
<evidence type="ECO:0000259" key="1">
    <source>
        <dbReference type="Pfam" id="PF01863"/>
    </source>
</evidence>
<dbReference type="AlphaFoldDB" id="A0A368HIC4"/>
<dbReference type="EMBL" id="PSYR01000002">
    <property type="protein sequence ID" value="RCN57241.1"/>
    <property type="molecule type" value="Genomic_DNA"/>
</dbReference>
<dbReference type="Proteomes" id="UP000253250">
    <property type="component" value="Unassembled WGS sequence"/>
</dbReference>
<evidence type="ECO:0000313" key="2">
    <source>
        <dbReference type="EMBL" id="RCN57241.1"/>
    </source>
</evidence>
<dbReference type="OrthoDB" id="9811177at2"/>
<reference evidence="2 3" key="1">
    <citation type="submission" date="2018-02" db="EMBL/GenBank/DDBJ databases">
        <title>Insights into the biology of acidophilic members of the Acidiferrobacteraceae family derived from comparative genomic analyses.</title>
        <authorList>
            <person name="Issotta F."/>
            <person name="Thyssen C."/>
            <person name="Mena C."/>
            <person name="Moya A."/>
            <person name="Bellenberg S."/>
            <person name="Sproer C."/>
            <person name="Covarrubias P.C."/>
            <person name="Sand W."/>
            <person name="Quatrini R."/>
            <person name="Vera M."/>
        </authorList>
    </citation>
    <scope>NUCLEOTIDE SEQUENCE [LARGE SCALE GENOMIC DNA]</scope>
    <source>
        <strain evidence="3">m-1</strain>
    </source>
</reference>
<comment type="caution">
    <text evidence="2">The sequence shown here is derived from an EMBL/GenBank/DDBJ whole genome shotgun (WGS) entry which is preliminary data.</text>
</comment>